<feature type="compositionally biased region" description="Basic and acidic residues" evidence="1">
    <location>
        <begin position="140"/>
        <end position="159"/>
    </location>
</feature>
<feature type="compositionally biased region" description="Basic and acidic residues" evidence="1">
    <location>
        <begin position="73"/>
        <end position="83"/>
    </location>
</feature>
<evidence type="ECO:0000313" key="3">
    <source>
        <dbReference type="Proteomes" id="UP000198534"/>
    </source>
</evidence>
<reference evidence="2 3" key="1">
    <citation type="submission" date="2016-10" db="EMBL/GenBank/DDBJ databases">
        <authorList>
            <person name="de Groot N.N."/>
        </authorList>
    </citation>
    <scope>NUCLEOTIDE SEQUENCE [LARGE SCALE GENOMIC DNA]</scope>
    <source>
        <strain evidence="2 3">DSM 45610</strain>
    </source>
</reference>
<protein>
    <submittedName>
        <fullName evidence="2">Uncharacterized protein</fullName>
    </submittedName>
</protein>
<dbReference type="EMBL" id="FNNQ01000017">
    <property type="protein sequence ID" value="SDX43116.1"/>
    <property type="molecule type" value="Genomic_DNA"/>
</dbReference>
<feature type="region of interest" description="Disordered" evidence="1">
    <location>
        <begin position="65"/>
        <end position="201"/>
    </location>
</feature>
<dbReference type="Proteomes" id="UP000198534">
    <property type="component" value="Unassembled WGS sequence"/>
</dbReference>
<accession>A0A1H3BMH3</accession>
<sequence length="201" mass="21898">MKITRNPFRRRMTLRNNLAVFGLVGGLVLTSFASPPVAQAPRSSLFSSPSLSAAEINSSMIKTKLRLSANQTQEKRGEKEKDPAVASSTSTPDTQQKRANSAPVHSLNSTSSSSEQKQSSEKKDGDPRSRNGAPNSPNDSQRREHTESPKERPHNEKPEQPYPPDSDDPGAETPIQPPGDETDGGDLPYSPHNFNFSPTSY</sequence>
<feature type="compositionally biased region" description="Basic and acidic residues" evidence="1">
    <location>
        <begin position="118"/>
        <end position="129"/>
    </location>
</feature>
<dbReference type="AlphaFoldDB" id="A0A1H3BMH3"/>
<name>A0A1H3BMH3_9BACL</name>
<feature type="compositionally biased region" description="Polar residues" evidence="1">
    <location>
        <begin position="192"/>
        <end position="201"/>
    </location>
</feature>
<dbReference type="STRING" id="1048340.SAMN05444487_11760"/>
<dbReference type="RefSeq" id="WP_091742528.1">
    <property type="nucleotide sequence ID" value="NZ_FNNQ01000017.1"/>
</dbReference>
<gene>
    <name evidence="2" type="ORF">SAMN05444487_11760</name>
</gene>
<feature type="compositionally biased region" description="Polar residues" evidence="1">
    <location>
        <begin position="86"/>
        <end position="99"/>
    </location>
</feature>
<evidence type="ECO:0000256" key="1">
    <source>
        <dbReference type="SAM" id="MobiDB-lite"/>
    </source>
</evidence>
<proteinExistence type="predicted"/>
<organism evidence="2 3">
    <name type="scientific">Marininema mesophilum</name>
    <dbReference type="NCBI Taxonomy" id="1048340"/>
    <lineage>
        <taxon>Bacteria</taxon>
        <taxon>Bacillati</taxon>
        <taxon>Bacillota</taxon>
        <taxon>Bacilli</taxon>
        <taxon>Bacillales</taxon>
        <taxon>Thermoactinomycetaceae</taxon>
        <taxon>Marininema</taxon>
    </lineage>
</organism>
<keyword evidence="3" id="KW-1185">Reference proteome</keyword>
<evidence type="ECO:0000313" key="2">
    <source>
        <dbReference type="EMBL" id="SDX43116.1"/>
    </source>
</evidence>